<comment type="caution">
    <text evidence="7">The sequence shown here is derived from an EMBL/GenBank/DDBJ whole genome shotgun (WGS) entry which is preliminary data.</text>
</comment>
<dbReference type="NCBIfam" id="TIGR03804">
    <property type="entry name" value="para_beta_helix"/>
    <property type="match status" value="1"/>
</dbReference>
<dbReference type="PANTHER" id="PTHR22990:SF15">
    <property type="entry name" value="F-BOX ONLY PROTEIN 10"/>
    <property type="match status" value="1"/>
</dbReference>
<gene>
    <name evidence="7" type="ORF">FKZ59_05175</name>
</gene>
<dbReference type="Gene3D" id="2.160.20.10">
    <property type="entry name" value="Single-stranded right-handed beta-helix, Pectin lyase-like"/>
    <property type="match status" value="1"/>
</dbReference>
<keyword evidence="4" id="KW-1133">Transmembrane helix</keyword>
<proteinExistence type="predicted"/>
<dbReference type="SUPFAM" id="SSF51126">
    <property type="entry name" value="Pectin lyase-like"/>
    <property type="match status" value="1"/>
</dbReference>
<dbReference type="InterPro" id="IPR022441">
    <property type="entry name" value="Para_beta_helix_rpt-2"/>
</dbReference>
<evidence type="ECO:0000256" key="3">
    <source>
        <dbReference type="ARBA" id="ARBA00022786"/>
    </source>
</evidence>
<evidence type="ECO:0000256" key="5">
    <source>
        <dbReference type="SAM" id="SignalP"/>
    </source>
</evidence>
<keyword evidence="5" id="KW-0732">Signal</keyword>
<evidence type="ECO:0000256" key="4">
    <source>
        <dbReference type="SAM" id="Phobius"/>
    </source>
</evidence>
<organism evidence="7 8">
    <name type="scientific">Ureibacillus terrenus</name>
    <dbReference type="NCBI Taxonomy" id="118246"/>
    <lineage>
        <taxon>Bacteria</taxon>
        <taxon>Bacillati</taxon>
        <taxon>Bacillota</taxon>
        <taxon>Bacilli</taxon>
        <taxon>Bacillales</taxon>
        <taxon>Caryophanaceae</taxon>
        <taxon>Ureibacillus</taxon>
    </lineage>
</organism>
<evidence type="ECO:0000313" key="8">
    <source>
        <dbReference type="Proteomes" id="UP000315753"/>
    </source>
</evidence>
<dbReference type="PANTHER" id="PTHR22990">
    <property type="entry name" value="F-BOX ONLY PROTEIN"/>
    <property type="match status" value="1"/>
</dbReference>
<keyword evidence="2" id="KW-0677">Repeat</keyword>
<keyword evidence="8" id="KW-1185">Reference proteome</keyword>
<dbReference type="InterPro" id="IPR007742">
    <property type="entry name" value="NosD_dom"/>
</dbReference>
<name>A0A540V5F4_9BACL</name>
<feature type="transmembrane region" description="Helical" evidence="4">
    <location>
        <begin position="402"/>
        <end position="421"/>
    </location>
</feature>
<protein>
    <submittedName>
        <fullName evidence="7">Copper-binding protein</fullName>
    </submittedName>
</protein>
<dbReference type="InterPro" id="IPR006626">
    <property type="entry name" value="PbH1"/>
</dbReference>
<dbReference type="InterPro" id="IPR006633">
    <property type="entry name" value="Carb-bd_sugar_hydrolysis-dom"/>
</dbReference>
<dbReference type="RefSeq" id="WP_141601688.1">
    <property type="nucleotide sequence ID" value="NZ_JARMSB010000019.1"/>
</dbReference>
<dbReference type="EMBL" id="VIGD01000005">
    <property type="protein sequence ID" value="TQE91373.1"/>
    <property type="molecule type" value="Genomic_DNA"/>
</dbReference>
<evidence type="ECO:0000313" key="7">
    <source>
        <dbReference type="EMBL" id="TQE91373.1"/>
    </source>
</evidence>
<comment type="pathway">
    <text evidence="1">Protein modification; protein ubiquitination.</text>
</comment>
<dbReference type="InterPro" id="IPR012334">
    <property type="entry name" value="Pectin_lyas_fold"/>
</dbReference>
<dbReference type="Pfam" id="PF05048">
    <property type="entry name" value="NosD"/>
    <property type="match status" value="1"/>
</dbReference>
<feature type="signal peptide" evidence="5">
    <location>
        <begin position="1"/>
        <end position="23"/>
    </location>
</feature>
<accession>A0A540V5F4</accession>
<sequence length="427" mass="47375">MRSIILHIAFFAALIGFVHEAEAGTDFQQLIDQAEEGDVIHLSKGTYEGNFIIPKGITLIGDGNAVFKPKNPKEPVITVNGANHVTIQGIKVQTPGTGMVIKDSNDIKLSNLIMNGVFSGIDVYRTNGIAVEKTTIAGNGENLGKKGNGISFYDSSGITAKNNDIAHVQDGIYLENAKDISVLKNKVENGRYGTHFMYSEDAEVRDNVYKKNVTGLMIMMTENVSLSRNDISYQDGFNGTGITLYEVKNIDIQNHTISGNRVAISVQKSDDTNISNNILQMNQTAVEAIRSGGSQVKKNYFVGNLVNVRSDMNGIQLKENYYDDYAGIDIDDDGIGDEPYVALQSFGQWMVRKPVYQYYVEAPSVVLLNQIDQQTNKTSKQLLVDENPVTKFETDRGIQWKLYWPQFILGFILTIACIVIWRRSVLT</sequence>
<evidence type="ECO:0000256" key="2">
    <source>
        <dbReference type="ARBA" id="ARBA00022737"/>
    </source>
</evidence>
<keyword evidence="3" id="KW-0833">Ubl conjugation pathway</keyword>
<dbReference type="SMART" id="SM00710">
    <property type="entry name" value="PbH1"/>
    <property type="match status" value="9"/>
</dbReference>
<feature type="chain" id="PRO_5038488602" evidence="5">
    <location>
        <begin position="24"/>
        <end position="427"/>
    </location>
</feature>
<reference evidence="7 8" key="1">
    <citation type="submission" date="2019-06" db="EMBL/GenBank/DDBJ databases">
        <title>Genome sequence of Ureibacillus terrenus.</title>
        <authorList>
            <person name="Maclea K.S."/>
            <person name="Simoes M."/>
        </authorList>
    </citation>
    <scope>NUCLEOTIDE SEQUENCE [LARGE SCALE GENOMIC DNA]</scope>
    <source>
        <strain evidence="7 8">ATCC BAA-384</strain>
    </source>
</reference>
<dbReference type="SMART" id="SM00722">
    <property type="entry name" value="CASH"/>
    <property type="match status" value="1"/>
</dbReference>
<evidence type="ECO:0000259" key="6">
    <source>
        <dbReference type="SMART" id="SM00722"/>
    </source>
</evidence>
<keyword evidence="4" id="KW-0812">Transmembrane</keyword>
<dbReference type="InterPro" id="IPR011050">
    <property type="entry name" value="Pectin_lyase_fold/virulence"/>
</dbReference>
<keyword evidence="4" id="KW-0472">Membrane</keyword>
<feature type="domain" description="Carbohydrate-binding/sugar hydrolysis" evidence="6">
    <location>
        <begin position="34"/>
        <end position="175"/>
    </location>
</feature>
<dbReference type="OrthoDB" id="159063at2"/>
<evidence type="ECO:0000256" key="1">
    <source>
        <dbReference type="ARBA" id="ARBA00004906"/>
    </source>
</evidence>
<dbReference type="InterPro" id="IPR051550">
    <property type="entry name" value="SCF-Subunits/Alg-Epimerases"/>
</dbReference>
<dbReference type="Proteomes" id="UP000315753">
    <property type="component" value="Unassembled WGS sequence"/>
</dbReference>
<dbReference type="AlphaFoldDB" id="A0A540V5F4"/>